<sequence>QLTANGTTTAPPPTTAHTTTTAPPPTTSTNSTTAASTASTATTRTSAATTAQSTRYDLMRYKCSVPFHHAGKTHTECQPLQLEPLARRIFWCSLVPSISSVTWANLGTDWTFCEAANATGPDYLKSVAGYRSQADAQIHGNHGNKNDTTMAKLIEHAVQQAGDSKSASSDGDSTGSGGAAAATPSSVLGVALGIVGLILAAVAVAAAFAVHRRNQYKRIDPLLSSEQGADKSSYGGMQAYHD</sequence>
<accession>A0A1I8GRR5</accession>
<feature type="transmembrane region" description="Helical" evidence="2">
    <location>
        <begin position="187"/>
        <end position="210"/>
    </location>
</feature>
<proteinExistence type="predicted"/>
<dbReference type="Proteomes" id="UP000095280">
    <property type="component" value="Unplaced"/>
</dbReference>
<evidence type="ECO:0000256" key="1">
    <source>
        <dbReference type="SAM" id="MobiDB-lite"/>
    </source>
</evidence>
<evidence type="ECO:0000313" key="4">
    <source>
        <dbReference type="WBParaSite" id="maker-uti_cns_0002854-snap-gene-0.9-mRNA-1"/>
    </source>
</evidence>
<dbReference type="AlphaFoldDB" id="A0A1I8GRR5"/>
<dbReference type="Gene3D" id="2.10.10.10">
    <property type="entry name" value="Fibronectin, type II, collagen-binding"/>
    <property type="match status" value="1"/>
</dbReference>
<keyword evidence="2" id="KW-0812">Transmembrane</keyword>
<dbReference type="InterPro" id="IPR036943">
    <property type="entry name" value="FN_type2_sf"/>
</dbReference>
<keyword evidence="2" id="KW-1133">Transmembrane helix</keyword>
<keyword evidence="2" id="KW-0472">Membrane</keyword>
<name>A0A1I8GRR5_9PLAT</name>
<reference evidence="4" key="1">
    <citation type="submission" date="2016-11" db="UniProtKB">
        <authorList>
            <consortium name="WormBaseParasite"/>
        </authorList>
    </citation>
    <scope>IDENTIFICATION</scope>
</reference>
<organism evidence="3 4">
    <name type="scientific">Macrostomum lignano</name>
    <dbReference type="NCBI Taxonomy" id="282301"/>
    <lineage>
        <taxon>Eukaryota</taxon>
        <taxon>Metazoa</taxon>
        <taxon>Spiralia</taxon>
        <taxon>Lophotrochozoa</taxon>
        <taxon>Platyhelminthes</taxon>
        <taxon>Rhabditophora</taxon>
        <taxon>Macrostomorpha</taxon>
        <taxon>Macrostomida</taxon>
        <taxon>Macrostomidae</taxon>
        <taxon>Macrostomum</taxon>
    </lineage>
</organism>
<evidence type="ECO:0000256" key="2">
    <source>
        <dbReference type="SAM" id="Phobius"/>
    </source>
</evidence>
<feature type="region of interest" description="Disordered" evidence="1">
    <location>
        <begin position="1"/>
        <end position="48"/>
    </location>
</feature>
<keyword evidence="3" id="KW-1185">Reference proteome</keyword>
<evidence type="ECO:0000313" key="3">
    <source>
        <dbReference type="Proteomes" id="UP000095280"/>
    </source>
</evidence>
<dbReference type="WBParaSite" id="maker-uti_cns_0002854-snap-gene-0.9-mRNA-1">
    <property type="protein sequence ID" value="maker-uti_cns_0002854-snap-gene-0.9-mRNA-1"/>
    <property type="gene ID" value="maker-uti_cns_0002854-snap-gene-0.9"/>
</dbReference>
<protein>
    <submittedName>
        <fullName evidence="4">Fibronectin type-II domain-containing protein</fullName>
    </submittedName>
</protein>